<protein>
    <submittedName>
        <fullName evidence="5">HTH-type transcriptional repressor CytR</fullName>
    </submittedName>
</protein>
<keyword evidence="2" id="KW-0238">DNA-binding</keyword>
<name>A0A645EE60_9ZZZZ</name>
<evidence type="ECO:0000259" key="4">
    <source>
        <dbReference type="Pfam" id="PF13377"/>
    </source>
</evidence>
<feature type="domain" description="Transcriptional regulator LacI/GalR-like sensor" evidence="4">
    <location>
        <begin position="11"/>
        <end position="174"/>
    </location>
</feature>
<evidence type="ECO:0000313" key="5">
    <source>
        <dbReference type="EMBL" id="MPM99408.1"/>
    </source>
</evidence>
<dbReference type="AlphaFoldDB" id="A0A645EE60"/>
<gene>
    <name evidence="5" type="primary">cytR_20</name>
    <name evidence="5" type="ORF">SDC9_146599</name>
</gene>
<dbReference type="Gene3D" id="3.40.50.2300">
    <property type="match status" value="2"/>
</dbReference>
<dbReference type="InterPro" id="IPR028082">
    <property type="entry name" value="Peripla_BP_I"/>
</dbReference>
<evidence type="ECO:0000256" key="2">
    <source>
        <dbReference type="ARBA" id="ARBA00023125"/>
    </source>
</evidence>
<organism evidence="5">
    <name type="scientific">bioreactor metagenome</name>
    <dbReference type="NCBI Taxonomy" id="1076179"/>
    <lineage>
        <taxon>unclassified sequences</taxon>
        <taxon>metagenomes</taxon>
        <taxon>ecological metagenomes</taxon>
    </lineage>
</organism>
<dbReference type="EMBL" id="VSSQ01045502">
    <property type="protein sequence ID" value="MPM99408.1"/>
    <property type="molecule type" value="Genomic_DNA"/>
</dbReference>
<comment type="caution">
    <text evidence="5">The sequence shown here is derived from an EMBL/GenBank/DDBJ whole genome shotgun (WGS) entry which is preliminary data.</text>
</comment>
<dbReference type="GO" id="GO:0003700">
    <property type="term" value="F:DNA-binding transcription factor activity"/>
    <property type="evidence" value="ECO:0007669"/>
    <property type="project" value="TreeGrafter"/>
</dbReference>
<evidence type="ECO:0000256" key="3">
    <source>
        <dbReference type="ARBA" id="ARBA00023163"/>
    </source>
</evidence>
<evidence type="ECO:0000256" key="1">
    <source>
        <dbReference type="ARBA" id="ARBA00023015"/>
    </source>
</evidence>
<reference evidence="5" key="1">
    <citation type="submission" date="2019-08" db="EMBL/GenBank/DDBJ databases">
        <authorList>
            <person name="Kucharzyk K."/>
            <person name="Murdoch R.W."/>
            <person name="Higgins S."/>
            <person name="Loffler F."/>
        </authorList>
    </citation>
    <scope>NUCLEOTIDE SEQUENCE</scope>
</reference>
<dbReference type="GO" id="GO:0000976">
    <property type="term" value="F:transcription cis-regulatory region binding"/>
    <property type="evidence" value="ECO:0007669"/>
    <property type="project" value="TreeGrafter"/>
</dbReference>
<dbReference type="PANTHER" id="PTHR30146:SF109">
    <property type="entry name" value="HTH-TYPE TRANSCRIPTIONAL REGULATOR GALS"/>
    <property type="match status" value="1"/>
</dbReference>
<dbReference type="InterPro" id="IPR046335">
    <property type="entry name" value="LacI/GalR-like_sensor"/>
</dbReference>
<dbReference type="SUPFAM" id="SSF53822">
    <property type="entry name" value="Periplasmic binding protein-like I"/>
    <property type="match status" value="1"/>
</dbReference>
<dbReference type="PANTHER" id="PTHR30146">
    <property type="entry name" value="LACI-RELATED TRANSCRIPTIONAL REPRESSOR"/>
    <property type="match status" value="1"/>
</dbReference>
<accession>A0A645EE60</accession>
<keyword evidence="3" id="KW-0804">Transcription</keyword>
<sequence length="178" mass="19332">MDNRLAARESVNHLTACGHRRIGLVTSSNSYLSSANRMRGYLDALEEAGLEAENALIAYASADYSFASGKQAARKLLTIPNPPSAIFCVSDILALGVIAEAGKLGLKVPEDLSVMGFDDVDYTTMFHPYLSTVAVPCYELGRGSMQLLYDHIHHKPGAGTGVYLPHQVVYRETTAQKR</sequence>
<dbReference type="Pfam" id="PF13377">
    <property type="entry name" value="Peripla_BP_3"/>
    <property type="match status" value="1"/>
</dbReference>
<keyword evidence="1" id="KW-0805">Transcription regulation</keyword>
<proteinExistence type="predicted"/>